<reference evidence="1" key="1">
    <citation type="journal article" date="2014" name="Front. Microbiol.">
        <title>High frequency of phylogenetically diverse reductive dehalogenase-homologous genes in deep subseafloor sedimentary metagenomes.</title>
        <authorList>
            <person name="Kawai M."/>
            <person name="Futagami T."/>
            <person name="Toyoda A."/>
            <person name="Takaki Y."/>
            <person name="Nishi S."/>
            <person name="Hori S."/>
            <person name="Arai W."/>
            <person name="Tsubouchi T."/>
            <person name="Morono Y."/>
            <person name="Uchiyama I."/>
            <person name="Ito T."/>
            <person name="Fujiyama A."/>
            <person name="Inagaki F."/>
            <person name="Takami H."/>
        </authorList>
    </citation>
    <scope>NUCLEOTIDE SEQUENCE</scope>
    <source>
        <strain evidence="1">Expedition CK06-06</strain>
    </source>
</reference>
<sequence>MRFALVKVFYTGFYKTFYNCTSLTAIPSGLFDFNTSVSTFGFYQAFYNCTSLTSVPSDLFDNNTLNESFNGTFKDTAITTLSAATWSIVSVSDATEMFNGVTLTTDSYDALLVGWEGQVEQHTVIFDAGDSTYT</sequence>
<name>X1CYX1_9ZZZZ</name>
<dbReference type="InterPro" id="IPR032675">
    <property type="entry name" value="LRR_dom_sf"/>
</dbReference>
<accession>X1CYX1</accession>
<protein>
    <submittedName>
        <fullName evidence="1">Uncharacterized protein</fullName>
    </submittedName>
</protein>
<feature type="non-terminal residue" evidence="1">
    <location>
        <position position="134"/>
    </location>
</feature>
<gene>
    <name evidence="1" type="ORF">S01H4_47304</name>
</gene>
<proteinExistence type="predicted"/>
<dbReference type="AlphaFoldDB" id="X1CYX1"/>
<organism evidence="1">
    <name type="scientific">marine sediment metagenome</name>
    <dbReference type="NCBI Taxonomy" id="412755"/>
    <lineage>
        <taxon>unclassified sequences</taxon>
        <taxon>metagenomes</taxon>
        <taxon>ecological metagenomes</taxon>
    </lineage>
</organism>
<comment type="caution">
    <text evidence="1">The sequence shown here is derived from an EMBL/GenBank/DDBJ whole genome shotgun (WGS) entry which is preliminary data.</text>
</comment>
<dbReference type="Gene3D" id="3.80.10.10">
    <property type="entry name" value="Ribonuclease Inhibitor"/>
    <property type="match status" value="1"/>
</dbReference>
<dbReference type="EMBL" id="BART01026539">
    <property type="protein sequence ID" value="GAG98097.1"/>
    <property type="molecule type" value="Genomic_DNA"/>
</dbReference>
<evidence type="ECO:0000313" key="1">
    <source>
        <dbReference type="EMBL" id="GAG98097.1"/>
    </source>
</evidence>